<dbReference type="OrthoDB" id="467906at2"/>
<dbReference type="EMBL" id="PVWG01000015">
    <property type="protein sequence ID" value="PSB18710.1"/>
    <property type="molecule type" value="Genomic_DNA"/>
</dbReference>
<keyword evidence="2" id="KW-1185">Reference proteome</keyword>
<protein>
    <submittedName>
        <fullName evidence="1">Uncharacterized protein</fullName>
    </submittedName>
</protein>
<evidence type="ECO:0000313" key="1">
    <source>
        <dbReference type="EMBL" id="PSB18710.1"/>
    </source>
</evidence>
<comment type="caution">
    <text evidence="1">The sequence shown here is derived from an EMBL/GenBank/DDBJ whole genome shotgun (WGS) entry which is preliminary data.</text>
</comment>
<reference evidence="1 2" key="1">
    <citation type="submission" date="2018-02" db="EMBL/GenBank/DDBJ databases">
        <authorList>
            <person name="Cohen D.B."/>
            <person name="Kent A.D."/>
        </authorList>
    </citation>
    <scope>NUCLEOTIDE SEQUENCE [LARGE SCALE GENOMIC DNA]</scope>
    <source>
        <strain evidence="1 2">ULC007</strain>
    </source>
</reference>
<evidence type="ECO:0000313" key="2">
    <source>
        <dbReference type="Proteomes" id="UP000238634"/>
    </source>
</evidence>
<name>A0A2T1DDX2_9CYAN</name>
<dbReference type="Proteomes" id="UP000238634">
    <property type="component" value="Unassembled WGS sequence"/>
</dbReference>
<accession>A0A2T1DDX2</accession>
<dbReference type="AlphaFoldDB" id="A0A2T1DDX2"/>
<dbReference type="RefSeq" id="WP_073069760.1">
    <property type="nucleotide sequence ID" value="NZ_MPPI01000003.1"/>
</dbReference>
<reference evidence="1 2" key="2">
    <citation type="submission" date="2018-03" db="EMBL/GenBank/DDBJ databases">
        <title>The ancient ancestry and fast evolution of plastids.</title>
        <authorList>
            <person name="Moore K.R."/>
            <person name="Magnabosco C."/>
            <person name="Momper L."/>
            <person name="Gold D.A."/>
            <person name="Bosak T."/>
            <person name="Fournier G.P."/>
        </authorList>
    </citation>
    <scope>NUCLEOTIDE SEQUENCE [LARGE SCALE GENOMIC DNA]</scope>
    <source>
        <strain evidence="1 2">ULC007</strain>
    </source>
</reference>
<proteinExistence type="predicted"/>
<sequence length="194" mass="22414">MSIQKTHYEELLAAYSQPAEAIALLKRYRAYLEMLPSMRRPEESVITIPLPIVKLRHSSPSASGHMTITTVESLMLPCDIAIVMCDPEWKIKTGREIFIFIHQPEEDFSDFLSRWRRTQVLLDKDYEWVMPPRYQHILSEGAAKIYPLFVVFEETPERIKKGLKGAGLPFVTQMLVVDQEETEEMASEVAKIED</sequence>
<organism evidence="1 2">
    <name type="scientific">Phormidesmis priestleyi ULC007</name>
    <dbReference type="NCBI Taxonomy" id="1920490"/>
    <lineage>
        <taxon>Bacteria</taxon>
        <taxon>Bacillati</taxon>
        <taxon>Cyanobacteriota</taxon>
        <taxon>Cyanophyceae</taxon>
        <taxon>Leptolyngbyales</taxon>
        <taxon>Leptolyngbyaceae</taxon>
        <taxon>Phormidesmis</taxon>
    </lineage>
</organism>
<dbReference type="STRING" id="1920490.GCA_001895925_03091"/>
<gene>
    <name evidence="1" type="ORF">C7B65_14410</name>
</gene>